<keyword evidence="5" id="KW-1017">Isopeptide bond</keyword>
<dbReference type="GO" id="GO:0019941">
    <property type="term" value="P:modification-dependent protein catabolic process"/>
    <property type="evidence" value="ECO:0007669"/>
    <property type="project" value="UniProtKB-UniRule"/>
</dbReference>
<comment type="PTM">
    <text evidence="5">Is modified by deamidation of its C-terminal glutamine to glutamate by the deamidase Dop, a prerequisite to the subsequent pupylation process.</text>
</comment>
<comment type="pathway">
    <text evidence="1 5">Protein degradation; proteasomal Pup-dependent pathway.</text>
</comment>
<gene>
    <name evidence="5" type="primary">pup</name>
    <name evidence="7" type="ORF">ARGLB_058_00410</name>
</gene>
<name>H0QMW0_ARTG1</name>
<comment type="subunit">
    <text evidence="5">Strongly interacts with the proteasome-associated ATPase ARC through a hydrophobic interface; the interacting region of Pup lies in its C-terminal half. There is one Pup binding site per ARC hexamer ring.</text>
</comment>
<dbReference type="HAMAP" id="MF_02106">
    <property type="entry name" value="Pup"/>
    <property type="match status" value="1"/>
</dbReference>
<feature type="cross-link" description="Isoglutamyl lysine isopeptide (Gln-Lys) (interchain with K-? in acceptor proteins)" evidence="5">
    <location>
        <position position="75"/>
    </location>
</feature>
<comment type="caution">
    <text evidence="7">The sequence shown here is derived from an EMBL/GenBank/DDBJ whole genome shotgun (WGS) entry which is preliminary data.</text>
</comment>
<comment type="function">
    <text evidence="5">Protein modifier that is covalently attached to lysine residues of substrate proteins, thereby targeting them for proteasomal degradation. The tagging system is termed pupylation.</text>
</comment>
<dbReference type="Proteomes" id="UP000003828">
    <property type="component" value="Unassembled WGS sequence"/>
</dbReference>
<protein>
    <recommendedName>
        <fullName evidence="3 5">Prokaryotic ubiquitin-like protein Pup</fullName>
    </recommendedName>
    <alternativeName>
        <fullName evidence="4 5">Bacterial ubiquitin-like modifier</fullName>
    </alternativeName>
</protein>
<keyword evidence="7" id="KW-0647">Proteasome</keyword>
<feature type="region of interest" description="Disordered" evidence="6">
    <location>
        <begin position="1"/>
        <end position="49"/>
    </location>
</feature>
<dbReference type="InterPro" id="IPR008515">
    <property type="entry name" value="Ubiquitin-like_Pup"/>
</dbReference>
<dbReference type="STRING" id="1077972.ARGLB_058_00410"/>
<sequence>MGDWMKEKDMAGQEQQQPQPRDTEVEEEVPAPPEPAEGQASASTQGVDDLLDEIDGVLESNAEEFVRAFVQKGGQ</sequence>
<proteinExistence type="inferred from homology"/>
<dbReference type="NCBIfam" id="TIGR03687">
    <property type="entry name" value="pupylate_cterm"/>
    <property type="match status" value="1"/>
</dbReference>
<dbReference type="UniPathway" id="UPA00997"/>
<feature type="compositionally biased region" description="Basic and acidic residues" evidence="6">
    <location>
        <begin position="1"/>
        <end position="11"/>
    </location>
</feature>
<evidence type="ECO:0000256" key="1">
    <source>
        <dbReference type="ARBA" id="ARBA00004707"/>
    </source>
</evidence>
<evidence type="ECO:0000313" key="7">
    <source>
        <dbReference type="EMBL" id="GAB14161.1"/>
    </source>
</evidence>
<keyword evidence="8" id="KW-1185">Reference proteome</keyword>
<dbReference type="Pfam" id="PF05639">
    <property type="entry name" value="Pup"/>
    <property type="match status" value="1"/>
</dbReference>
<feature type="modified residue" description="Deamidated glutamine" evidence="5">
    <location>
        <position position="75"/>
    </location>
</feature>
<accession>H0QMW0</accession>
<dbReference type="GO" id="GO:0031386">
    <property type="term" value="F:protein tag activity"/>
    <property type="evidence" value="ECO:0007669"/>
    <property type="project" value="UniProtKB-UniRule"/>
</dbReference>
<evidence type="ECO:0000313" key="8">
    <source>
        <dbReference type="Proteomes" id="UP000003828"/>
    </source>
</evidence>
<reference evidence="7 8" key="1">
    <citation type="submission" date="2011-12" db="EMBL/GenBank/DDBJ databases">
        <title>Whole genome shotgun sequence of Arthrobacter globiformis NBRC 12137.</title>
        <authorList>
            <person name="Miyazawa S."/>
            <person name="Hosoyama A."/>
            <person name="Tsuchikane K."/>
            <person name="Katsumata H."/>
            <person name="Yamazaki S."/>
            <person name="Fujita N."/>
        </authorList>
    </citation>
    <scope>NUCLEOTIDE SEQUENCE [LARGE SCALE GENOMIC DNA]</scope>
    <source>
        <strain evidence="7 8">NBRC 12137</strain>
    </source>
</reference>
<comment type="domain">
    <text evidence="5">The N-terminal unstructured half of Pup provides a signal required to initiate unfolding and degradation by the proteasome but is not needed for pupylation, while the C-terminal helical half of Pup interacts with ARC to target proteins to the proteasome.</text>
</comment>
<dbReference type="GO" id="GO:0000502">
    <property type="term" value="C:proteasome complex"/>
    <property type="evidence" value="ECO:0007669"/>
    <property type="project" value="UniProtKB-KW"/>
</dbReference>
<evidence type="ECO:0000256" key="5">
    <source>
        <dbReference type="HAMAP-Rule" id="MF_02106"/>
    </source>
</evidence>
<evidence type="ECO:0000256" key="3">
    <source>
        <dbReference type="ARBA" id="ARBA00016748"/>
    </source>
</evidence>
<dbReference type="AlphaFoldDB" id="H0QMW0"/>
<organism evidence="7 8">
    <name type="scientific">Arthrobacter globiformis (strain ATCC 8010 / DSM 20124 / JCM 1332 / NBRC 12137 / NCIMB 8907 / NRRL B-2979 / 168)</name>
    <dbReference type="NCBI Taxonomy" id="1077972"/>
    <lineage>
        <taxon>Bacteria</taxon>
        <taxon>Bacillati</taxon>
        <taxon>Actinomycetota</taxon>
        <taxon>Actinomycetes</taxon>
        <taxon>Micrococcales</taxon>
        <taxon>Micrococcaceae</taxon>
        <taxon>Arthrobacter</taxon>
    </lineage>
</organism>
<evidence type="ECO:0000256" key="4">
    <source>
        <dbReference type="ARBA" id="ARBA00032321"/>
    </source>
</evidence>
<dbReference type="EMBL" id="BAEG01000058">
    <property type="protein sequence ID" value="GAB14161.1"/>
    <property type="molecule type" value="Genomic_DNA"/>
</dbReference>
<comment type="caution">
    <text evidence="5">Lacks conserved residue(s) required for the propagation of feature annotation.</text>
</comment>
<comment type="similarity">
    <text evidence="2 5">Belongs to the prokaryotic ubiquitin-like protein family.</text>
</comment>
<evidence type="ECO:0000256" key="2">
    <source>
        <dbReference type="ARBA" id="ARBA00010616"/>
    </source>
</evidence>
<evidence type="ECO:0000256" key="6">
    <source>
        <dbReference type="SAM" id="MobiDB-lite"/>
    </source>
</evidence>
<dbReference type="eggNOG" id="ENOG50333JS">
    <property type="taxonomic scope" value="Bacteria"/>
</dbReference>
<keyword evidence="5" id="KW-0833">Ubl conjugation pathway</keyword>
<dbReference type="SMR" id="H0QMW0"/>
<dbReference type="GO" id="GO:0010498">
    <property type="term" value="P:proteasomal protein catabolic process"/>
    <property type="evidence" value="ECO:0007669"/>
    <property type="project" value="UniProtKB-UniRule"/>
</dbReference>
<dbReference type="GO" id="GO:0070628">
    <property type="term" value="F:proteasome binding"/>
    <property type="evidence" value="ECO:0007669"/>
    <property type="project" value="UniProtKB-UniRule"/>
</dbReference>
<dbReference type="GO" id="GO:0070490">
    <property type="term" value="P:protein pupylation"/>
    <property type="evidence" value="ECO:0007669"/>
    <property type="project" value="UniProtKB-UniRule"/>
</dbReference>